<evidence type="ECO:0000313" key="1">
    <source>
        <dbReference type="EMBL" id="KGT89273.1"/>
    </source>
</evidence>
<dbReference type="AlphaFoldDB" id="A0A0A3ZUF9"/>
<dbReference type="Proteomes" id="UP000030351">
    <property type="component" value="Unassembled WGS sequence"/>
</dbReference>
<gene>
    <name evidence="1" type="ORF">NG99_19935</name>
</gene>
<name>A0A0A3ZUF9_9GAMM</name>
<sequence length="156" mass="17728">MSEIKKAVSKFETVRRYYNLPSIPAFTGEAIRHDFGRNVGIVGGEFWSEYYELLKNSDGLAADGVYFFGINCEKDLRAYRLIENNRALSEPGLEAPGFERLIYIGTSNTDSFVYNTSNQKWESRDRIGTDTVYESHDSLAELLNFEADKLVASLED</sequence>
<reference evidence="1 2" key="1">
    <citation type="submission" date="2014-10" db="EMBL/GenBank/DDBJ databases">
        <title>Genome sequence of Erwinia typographi M043b.</title>
        <authorList>
            <person name="Chan K.-G."/>
            <person name="Tan W.-S."/>
        </authorList>
    </citation>
    <scope>NUCLEOTIDE SEQUENCE [LARGE SCALE GENOMIC DNA]</scope>
    <source>
        <strain evidence="1 2">M043b</strain>
    </source>
</reference>
<keyword evidence="2" id="KW-1185">Reference proteome</keyword>
<dbReference type="RefSeq" id="WP_034896807.1">
    <property type="nucleotide sequence ID" value="NZ_JRUQ01000056.1"/>
</dbReference>
<evidence type="ECO:0000313" key="2">
    <source>
        <dbReference type="Proteomes" id="UP000030351"/>
    </source>
</evidence>
<dbReference type="InterPro" id="IPR037883">
    <property type="entry name" value="Knr4/Smi1-like_sf"/>
</dbReference>
<dbReference type="EMBL" id="JRUQ01000056">
    <property type="protein sequence ID" value="KGT89273.1"/>
    <property type="molecule type" value="Genomic_DNA"/>
</dbReference>
<dbReference type="NCBIfam" id="NF038335">
    <property type="entry name" value="YPO0640_fam"/>
    <property type="match status" value="1"/>
</dbReference>
<proteinExistence type="predicted"/>
<evidence type="ECO:0008006" key="3">
    <source>
        <dbReference type="Google" id="ProtNLM"/>
    </source>
</evidence>
<protein>
    <recommendedName>
        <fullName evidence="3">SMI1/KNR4 family protein</fullName>
    </recommendedName>
</protein>
<comment type="caution">
    <text evidence="1">The sequence shown here is derived from an EMBL/GenBank/DDBJ whole genome shotgun (WGS) entry which is preliminary data.</text>
</comment>
<accession>A0A0A3ZUF9</accession>
<organism evidence="1 2">
    <name type="scientific">Erwinia typographi</name>
    <dbReference type="NCBI Taxonomy" id="371042"/>
    <lineage>
        <taxon>Bacteria</taxon>
        <taxon>Pseudomonadati</taxon>
        <taxon>Pseudomonadota</taxon>
        <taxon>Gammaproteobacteria</taxon>
        <taxon>Enterobacterales</taxon>
        <taxon>Erwiniaceae</taxon>
        <taxon>Erwinia</taxon>
    </lineage>
</organism>
<dbReference type="SUPFAM" id="SSF160631">
    <property type="entry name" value="SMI1/KNR4-like"/>
    <property type="match status" value="1"/>
</dbReference>
<dbReference type="STRING" id="371042.NG99_19935"/>
<dbReference type="eggNOG" id="ENOG5034246">
    <property type="taxonomic scope" value="Bacteria"/>
</dbReference>
<dbReference type="OrthoDB" id="6555613at2"/>